<dbReference type="InterPro" id="IPR041881">
    <property type="entry name" value="PqqD_sf"/>
</dbReference>
<dbReference type="Gene3D" id="1.10.10.1150">
    <property type="entry name" value="Coenzyme PQQ synthesis protein D (PqqD)"/>
    <property type="match status" value="1"/>
</dbReference>
<name>A0A1M5KSB3_STRHI</name>
<evidence type="ECO:0000256" key="3">
    <source>
        <dbReference type="ARBA" id="ARBA00022905"/>
    </source>
</evidence>
<dbReference type="UniPathway" id="UPA00539"/>
<accession>A0A1M5KSB3</accession>
<dbReference type="InterPro" id="IPR022479">
    <property type="entry name" value="PqqD_bac"/>
</dbReference>
<dbReference type="Pfam" id="PF05402">
    <property type="entry name" value="PqqD"/>
    <property type="match status" value="1"/>
</dbReference>
<comment type="subunit">
    <text evidence="2">Monomer. Interacts with PqqE.</text>
</comment>
<dbReference type="STRING" id="2017.SAMN05444320_11025"/>
<keyword evidence="5" id="KW-1185">Reference proteome</keyword>
<evidence type="ECO:0000313" key="5">
    <source>
        <dbReference type="Proteomes" id="UP000184501"/>
    </source>
</evidence>
<gene>
    <name evidence="4" type="ORF">SAMN05444320_11025</name>
</gene>
<dbReference type="NCBIfam" id="TIGR03859">
    <property type="entry name" value="PQQ_PqqD"/>
    <property type="match status" value="1"/>
</dbReference>
<sequence length="112" mass="11874">MTTPDSSPAAAALPGTAVPRLRRGVRLSFDPTRDSYVLLYPEGVLLPNETAAAVLGRCDGGADVATIVASLAEDFDGVDAAQVSELLRRLVRRRLVEIVENTEPGEAVRGDE</sequence>
<dbReference type="AlphaFoldDB" id="A0A1M5KSB3"/>
<proteinExistence type="predicted"/>
<evidence type="ECO:0000256" key="1">
    <source>
        <dbReference type="ARBA" id="ARBA00004886"/>
    </source>
</evidence>
<dbReference type="OrthoDB" id="7995890at2"/>
<dbReference type="Proteomes" id="UP000184501">
    <property type="component" value="Unassembled WGS sequence"/>
</dbReference>
<protein>
    <submittedName>
        <fullName evidence="4">Pyrroloquinoline quinone biosynthesis protein D</fullName>
    </submittedName>
</protein>
<dbReference type="RefSeq" id="WP_073488232.1">
    <property type="nucleotide sequence ID" value="NZ_FQVN01000010.1"/>
</dbReference>
<dbReference type="GO" id="GO:0048038">
    <property type="term" value="F:quinone binding"/>
    <property type="evidence" value="ECO:0007669"/>
    <property type="project" value="InterPro"/>
</dbReference>
<evidence type="ECO:0000256" key="2">
    <source>
        <dbReference type="ARBA" id="ARBA00011741"/>
    </source>
</evidence>
<reference evidence="4 5" key="1">
    <citation type="submission" date="2016-11" db="EMBL/GenBank/DDBJ databases">
        <authorList>
            <person name="Jaros S."/>
            <person name="Januszkiewicz K."/>
            <person name="Wedrychowicz H."/>
        </authorList>
    </citation>
    <scope>NUCLEOTIDE SEQUENCE [LARGE SCALE GENOMIC DNA]</scope>
    <source>
        <strain evidence="4 5">DSM 44523</strain>
    </source>
</reference>
<evidence type="ECO:0000313" key="4">
    <source>
        <dbReference type="EMBL" id="SHG55429.1"/>
    </source>
</evidence>
<dbReference type="GO" id="GO:0018189">
    <property type="term" value="P:pyrroloquinoline quinone biosynthetic process"/>
    <property type="evidence" value="ECO:0007669"/>
    <property type="project" value="UniProtKB-UniPathway"/>
</dbReference>
<dbReference type="EMBL" id="FQVN01000010">
    <property type="protein sequence ID" value="SHG55429.1"/>
    <property type="molecule type" value="Genomic_DNA"/>
</dbReference>
<comment type="pathway">
    <text evidence="1">Cofactor biosynthesis; pyrroloquinoline quinone biosynthesis.</text>
</comment>
<organism evidence="4 5">
    <name type="scientific">Streptoalloteichus hindustanus</name>
    <dbReference type="NCBI Taxonomy" id="2017"/>
    <lineage>
        <taxon>Bacteria</taxon>
        <taxon>Bacillati</taxon>
        <taxon>Actinomycetota</taxon>
        <taxon>Actinomycetes</taxon>
        <taxon>Pseudonocardiales</taxon>
        <taxon>Pseudonocardiaceae</taxon>
        <taxon>Streptoalloteichus</taxon>
    </lineage>
</organism>
<keyword evidence="3" id="KW-0884">PQQ biosynthesis</keyword>
<dbReference type="InterPro" id="IPR008792">
    <property type="entry name" value="PQQD"/>
</dbReference>